<name>A0A7W3Y5J3_9GAMM</name>
<sequence length="143" mass="14833">MHAPEPDHERLRRHLQALPEPLPPASLESRLRASQARRSRVLRIGASVLALGLVAVIALPGYDGSRLDGATDASTTRIAAAGHGAGRAAGDATHLKLQAIDRALQTAYARGASDAEVAPLWEARSRLVHDLAPSGGANGGTSS</sequence>
<comment type="caution">
    <text evidence="2">The sequence shown here is derived from an EMBL/GenBank/DDBJ whole genome shotgun (WGS) entry which is preliminary data.</text>
</comment>
<keyword evidence="1" id="KW-1133">Transmembrane helix</keyword>
<keyword evidence="3" id="KW-1185">Reference proteome</keyword>
<protein>
    <submittedName>
        <fullName evidence="2">Uncharacterized protein</fullName>
    </submittedName>
</protein>
<evidence type="ECO:0000313" key="3">
    <source>
        <dbReference type="Proteomes" id="UP000523196"/>
    </source>
</evidence>
<keyword evidence="1" id="KW-0812">Transmembrane</keyword>
<evidence type="ECO:0000256" key="1">
    <source>
        <dbReference type="SAM" id="Phobius"/>
    </source>
</evidence>
<organism evidence="2 3">
    <name type="scientific">Marilutibacter spongiae</name>
    <dbReference type="NCBI Taxonomy" id="2025720"/>
    <lineage>
        <taxon>Bacteria</taxon>
        <taxon>Pseudomonadati</taxon>
        <taxon>Pseudomonadota</taxon>
        <taxon>Gammaproteobacteria</taxon>
        <taxon>Lysobacterales</taxon>
        <taxon>Lysobacteraceae</taxon>
        <taxon>Marilutibacter</taxon>
    </lineage>
</organism>
<accession>A0A7W3Y5J3</accession>
<dbReference type="AlphaFoldDB" id="A0A7W3Y5J3"/>
<keyword evidence="1" id="KW-0472">Membrane</keyword>
<evidence type="ECO:0000313" key="2">
    <source>
        <dbReference type="EMBL" id="MBB1060257.1"/>
    </source>
</evidence>
<reference evidence="2 3" key="1">
    <citation type="submission" date="2020-08" db="EMBL/GenBank/DDBJ databases">
        <authorList>
            <person name="Xu S."/>
            <person name="Li A."/>
        </authorList>
    </citation>
    <scope>NUCLEOTIDE SEQUENCE [LARGE SCALE GENOMIC DNA]</scope>
    <source>
        <strain evidence="2 3">119BY6-57</strain>
    </source>
</reference>
<gene>
    <name evidence="2" type="ORF">H4F98_06675</name>
</gene>
<dbReference type="EMBL" id="JACHTF010000006">
    <property type="protein sequence ID" value="MBB1060257.1"/>
    <property type="molecule type" value="Genomic_DNA"/>
</dbReference>
<dbReference type="RefSeq" id="WP_182686096.1">
    <property type="nucleotide sequence ID" value="NZ_JACHTF010000006.1"/>
</dbReference>
<dbReference type="Proteomes" id="UP000523196">
    <property type="component" value="Unassembled WGS sequence"/>
</dbReference>
<proteinExistence type="predicted"/>
<feature type="transmembrane region" description="Helical" evidence="1">
    <location>
        <begin position="41"/>
        <end position="62"/>
    </location>
</feature>